<dbReference type="PANTHER" id="PTHR10188">
    <property type="entry name" value="L-ASPARAGINASE"/>
    <property type="match status" value="1"/>
</dbReference>
<dbReference type="RefSeq" id="WP_033509135.1">
    <property type="nucleotide sequence ID" value="NZ_JDTM01000005.1"/>
</dbReference>
<dbReference type="EMBL" id="JGZM01000004">
    <property type="protein sequence ID" value="KFI87855.1"/>
    <property type="molecule type" value="Genomic_DNA"/>
</dbReference>
<evidence type="ECO:0000256" key="4">
    <source>
        <dbReference type="PIRSR" id="PIRSR600246-1"/>
    </source>
</evidence>
<keyword evidence="3" id="KW-0068">Autocatalytic cleavage</keyword>
<accession>A0A087CX55</accession>
<name>A0A087CX55_9BIFI</name>
<comment type="caution">
    <text evidence="7">The sequence shown here is derived from an EMBL/GenBank/DDBJ whole genome shotgun (WGS) entry which is preliminary data.</text>
</comment>
<evidence type="ECO:0000256" key="1">
    <source>
        <dbReference type="ARBA" id="ARBA00022670"/>
    </source>
</evidence>
<evidence type="ECO:0000256" key="6">
    <source>
        <dbReference type="PIRSR" id="PIRSR600246-3"/>
    </source>
</evidence>
<organism evidence="7 8">
    <name type="scientific">Bifidobacterium pullorum subsp. saeculare DSM 6531 = LMG 14934</name>
    <dbReference type="NCBI Taxonomy" id="1437611"/>
    <lineage>
        <taxon>Bacteria</taxon>
        <taxon>Bacillati</taxon>
        <taxon>Actinomycetota</taxon>
        <taxon>Actinomycetes</taxon>
        <taxon>Bifidobacteriales</taxon>
        <taxon>Bifidobacteriaceae</taxon>
        <taxon>Bifidobacterium</taxon>
    </lineage>
</organism>
<dbReference type="InterPro" id="IPR000246">
    <property type="entry name" value="Peptidase_T2"/>
</dbReference>
<dbReference type="Proteomes" id="UP000029040">
    <property type="component" value="Unassembled WGS sequence"/>
</dbReference>
<dbReference type="GO" id="GO:0008798">
    <property type="term" value="F:beta-aspartyl-peptidase activity"/>
    <property type="evidence" value="ECO:0007669"/>
    <property type="project" value="UniProtKB-EC"/>
</dbReference>
<feature type="binding site" evidence="5">
    <location>
        <begin position="233"/>
        <end position="236"/>
    </location>
    <ligand>
        <name>substrate</name>
    </ligand>
</feature>
<evidence type="ECO:0000256" key="2">
    <source>
        <dbReference type="ARBA" id="ARBA00022801"/>
    </source>
</evidence>
<reference evidence="7 8" key="1">
    <citation type="submission" date="2014-03" db="EMBL/GenBank/DDBJ databases">
        <title>Genomics of Bifidobacteria.</title>
        <authorList>
            <person name="Ventura M."/>
            <person name="Milani C."/>
            <person name="Lugli G.A."/>
        </authorList>
    </citation>
    <scope>NUCLEOTIDE SEQUENCE [LARGE SCALE GENOMIC DNA]</scope>
    <source>
        <strain evidence="7 8">LMG 14934</strain>
    </source>
</reference>
<protein>
    <submittedName>
        <fullName evidence="7">L-asparagineamidohydrolase</fullName>
        <ecNumber evidence="7">3.4.19.5</ecNumber>
    </submittedName>
</protein>
<sequence>MTQTTSTPHVVREFAGSEDGILLVIHAGAGNRGKHDSPERRAQAEQDLRRALEAGYTLLEQGAPAQDAVCAAIRVMEDAPEFNAGRGAALTSTGLAQMDACLMTDDGEVGAVAGVTTARNPIDAARAVKEQTKHVLFAVPDTAQLESWGVATCEPDYFITPDRQRSLAEAQADGDEWEKHGTIGAVARDAEGHIAAATSTGGITNQLPGRVGDTPLPGCGTYANGESAAVSCTGIGEAFIKATAARQVADRINYGGQDPADAAAAALDDVAAHHGEGGMIVIPAHGRGVLAFNSEMMNRGWRSPDGESVQS</sequence>
<proteinExistence type="predicted"/>
<dbReference type="EC" id="3.4.19.5" evidence="7"/>
<dbReference type="Gene3D" id="3.60.20.30">
    <property type="entry name" value="(Glycosyl)asparaginase"/>
    <property type="match status" value="1"/>
</dbReference>
<keyword evidence="2 7" id="KW-0378">Hydrolase</keyword>
<dbReference type="AlphaFoldDB" id="A0A087CX55"/>
<dbReference type="FunFam" id="3.60.20.30:FF:000001">
    <property type="entry name" value="Isoaspartyl peptidase/L-asparaginase"/>
    <property type="match status" value="1"/>
</dbReference>
<evidence type="ECO:0000313" key="8">
    <source>
        <dbReference type="Proteomes" id="UP000029040"/>
    </source>
</evidence>
<evidence type="ECO:0000256" key="5">
    <source>
        <dbReference type="PIRSR" id="PIRSR600246-2"/>
    </source>
</evidence>
<keyword evidence="1" id="KW-0645">Protease</keyword>
<dbReference type="PANTHER" id="PTHR10188:SF6">
    <property type="entry name" value="N(4)-(BETA-N-ACETYLGLUCOSAMINYL)-L-ASPARAGINASE"/>
    <property type="match status" value="1"/>
</dbReference>
<evidence type="ECO:0000256" key="3">
    <source>
        <dbReference type="ARBA" id="ARBA00022813"/>
    </source>
</evidence>
<feature type="active site" description="Nucleophile" evidence="4">
    <location>
        <position position="182"/>
    </location>
</feature>
<dbReference type="SUPFAM" id="SSF56235">
    <property type="entry name" value="N-terminal nucleophile aminohydrolases (Ntn hydrolases)"/>
    <property type="match status" value="1"/>
</dbReference>
<gene>
    <name evidence="7" type="ORF">BSAE_1037</name>
</gene>
<feature type="binding site" evidence="5">
    <location>
        <begin position="210"/>
        <end position="213"/>
    </location>
    <ligand>
        <name>substrate</name>
    </ligand>
</feature>
<dbReference type="InterPro" id="IPR029055">
    <property type="entry name" value="Ntn_hydrolases_N"/>
</dbReference>
<dbReference type="GO" id="GO:0006508">
    <property type="term" value="P:proteolysis"/>
    <property type="evidence" value="ECO:0007669"/>
    <property type="project" value="UniProtKB-KW"/>
</dbReference>
<evidence type="ECO:0000313" key="7">
    <source>
        <dbReference type="EMBL" id="KFI87855.1"/>
    </source>
</evidence>
<dbReference type="Pfam" id="PF01112">
    <property type="entry name" value="Asparaginase_2"/>
    <property type="match status" value="1"/>
</dbReference>
<feature type="site" description="Cleavage; by autolysis" evidence="6">
    <location>
        <begin position="181"/>
        <end position="182"/>
    </location>
</feature>
<dbReference type="GO" id="GO:0016811">
    <property type="term" value="F:hydrolase activity, acting on carbon-nitrogen (but not peptide) bonds, in linear amides"/>
    <property type="evidence" value="ECO:0007669"/>
    <property type="project" value="UniProtKB-ARBA"/>
</dbReference>